<feature type="region of interest" description="Disordered" evidence="1">
    <location>
        <begin position="42"/>
        <end position="74"/>
    </location>
</feature>
<evidence type="ECO:0000256" key="1">
    <source>
        <dbReference type="SAM" id="MobiDB-lite"/>
    </source>
</evidence>
<proteinExistence type="predicted"/>
<protein>
    <submittedName>
        <fullName evidence="2">Uncharacterized protein</fullName>
    </submittedName>
</protein>
<gene>
    <name evidence="2" type="ORF">BE17_41230</name>
</gene>
<comment type="caution">
    <text evidence="2">The sequence shown here is derived from an EMBL/GenBank/DDBJ whole genome shotgun (WGS) entry which is preliminary data.</text>
</comment>
<dbReference type="Proteomes" id="UP000075635">
    <property type="component" value="Unassembled WGS sequence"/>
</dbReference>
<accession>A0A150SK62</accession>
<organism evidence="2 3">
    <name type="scientific">Sorangium cellulosum</name>
    <name type="common">Polyangium cellulosum</name>
    <dbReference type="NCBI Taxonomy" id="56"/>
    <lineage>
        <taxon>Bacteria</taxon>
        <taxon>Pseudomonadati</taxon>
        <taxon>Myxococcota</taxon>
        <taxon>Polyangia</taxon>
        <taxon>Polyangiales</taxon>
        <taxon>Polyangiaceae</taxon>
        <taxon>Sorangium</taxon>
    </lineage>
</organism>
<evidence type="ECO:0000313" key="2">
    <source>
        <dbReference type="EMBL" id="KYF92856.1"/>
    </source>
</evidence>
<name>A0A150SK62_SORCE</name>
<dbReference type="AlphaFoldDB" id="A0A150SK62"/>
<sequence length="74" mass="8166">MAVSRLKRLGAALIEAQTARRLSPEASLTQLVLGRVLLAHRKPSEAREHVASTPWPRSLGPCAPPRPRRRRAVP</sequence>
<dbReference type="EMBL" id="JEMB01000872">
    <property type="protein sequence ID" value="KYF92856.1"/>
    <property type="molecule type" value="Genomic_DNA"/>
</dbReference>
<reference evidence="2 3" key="1">
    <citation type="submission" date="2014-02" db="EMBL/GenBank/DDBJ databases">
        <title>The small core and large imbalanced accessory genome model reveals a collaborative survival strategy of Sorangium cellulosum strains in nature.</title>
        <authorList>
            <person name="Han K."/>
            <person name="Peng R."/>
            <person name="Blom J."/>
            <person name="Li Y.-Z."/>
        </authorList>
    </citation>
    <scope>NUCLEOTIDE SEQUENCE [LARGE SCALE GENOMIC DNA]</scope>
    <source>
        <strain evidence="2 3">So0011-07</strain>
    </source>
</reference>
<evidence type="ECO:0000313" key="3">
    <source>
        <dbReference type="Proteomes" id="UP000075635"/>
    </source>
</evidence>